<keyword evidence="4" id="KW-1185">Reference proteome</keyword>
<evidence type="ECO:0000313" key="2">
    <source>
        <dbReference type="EMBL" id="CAL1156721.1"/>
    </source>
</evidence>
<dbReference type="OrthoDB" id="2865258at2759"/>
<organism evidence="1">
    <name type="scientific">Cladocopium goreaui</name>
    <dbReference type="NCBI Taxonomy" id="2562237"/>
    <lineage>
        <taxon>Eukaryota</taxon>
        <taxon>Sar</taxon>
        <taxon>Alveolata</taxon>
        <taxon>Dinophyceae</taxon>
        <taxon>Suessiales</taxon>
        <taxon>Symbiodiniaceae</taxon>
        <taxon>Cladocopium</taxon>
    </lineage>
</organism>
<dbReference type="EMBL" id="CAMXCT010003249">
    <property type="protein sequence ID" value="CAI4003346.1"/>
    <property type="molecule type" value="Genomic_DNA"/>
</dbReference>
<dbReference type="InterPro" id="IPR010033">
    <property type="entry name" value="HAD_SF_ppase_IIIC"/>
</dbReference>
<comment type="caution">
    <text evidence="1">The sequence shown here is derived from an EMBL/GenBank/DDBJ whole genome shotgun (WGS) entry which is preliminary data.</text>
</comment>
<accession>A0A9P1D7D1</accession>
<dbReference type="AlphaFoldDB" id="A0A9P1D7D1"/>
<evidence type="ECO:0000313" key="4">
    <source>
        <dbReference type="Proteomes" id="UP001152797"/>
    </source>
</evidence>
<evidence type="ECO:0000313" key="1">
    <source>
        <dbReference type="EMBL" id="CAI4003346.1"/>
    </source>
</evidence>
<gene>
    <name evidence="1" type="ORF">C1SCF055_LOCUS29219</name>
</gene>
<sequence>MMERNEEMPKLLIFDLDQTLWAFDAAQPRFQTPHRLAPEGVQCQAAVAKPFKEAAEIVRHLKGSGQRLAVASANSQEKVCASLLQHMGFLQDRAGFGGIEKSIMAIYPGSKTAHFKQIADGSGLEFREMLFFDDRALNVRAAQKLGIVAHQVSSLDGLTWKDFSAGLDAWRAQRRSSLAMSKWLRPKVTTPAGLESAAEAPPVVDLLVEADEPRPAPPGAGAVDVIDLCQ</sequence>
<reference evidence="2" key="2">
    <citation type="submission" date="2024-04" db="EMBL/GenBank/DDBJ databases">
        <authorList>
            <person name="Chen Y."/>
            <person name="Shah S."/>
            <person name="Dougan E. K."/>
            <person name="Thang M."/>
            <person name="Chan C."/>
        </authorList>
    </citation>
    <scope>NUCLEOTIDE SEQUENCE [LARGE SCALE GENOMIC DNA]</scope>
</reference>
<reference evidence="1" key="1">
    <citation type="submission" date="2022-10" db="EMBL/GenBank/DDBJ databases">
        <authorList>
            <person name="Chen Y."/>
            <person name="Dougan E. K."/>
            <person name="Chan C."/>
            <person name="Rhodes N."/>
            <person name="Thang M."/>
        </authorList>
    </citation>
    <scope>NUCLEOTIDE SEQUENCE</scope>
</reference>
<dbReference type="PANTHER" id="PTHR17901">
    <property type="entry name" value="MAGNESIUM-DEPENDENT PHOSPHATASE 1 MDP1"/>
    <property type="match status" value="1"/>
</dbReference>
<evidence type="ECO:0000313" key="3">
    <source>
        <dbReference type="EMBL" id="CAL4790658.1"/>
    </source>
</evidence>
<dbReference type="EMBL" id="CAMXCT030003249">
    <property type="protein sequence ID" value="CAL4790658.1"/>
    <property type="molecule type" value="Genomic_DNA"/>
</dbReference>
<dbReference type="EMBL" id="CAMXCT020003249">
    <property type="protein sequence ID" value="CAL1156721.1"/>
    <property type="molecule type" value="Genomic_DNA"/>
</dbReference>
<proteinExistence type="predicted"/>
<protein>
    <submittedName>
        <fullName evidence="3">Magnesium-dependent phosphatase 1 (MDP-1)</fullName>
    </submittedName>
</protein>
<dbReference type="PANTHER" id="PTHR17901:SF14">
    <property type="entry name" value="MAGNESIUM-DEPENDENT PHOSPHATASE 1"/>
    <property type="match status" value="1"/>
</dbReference>
<name>A0A9P1D7D1_9DINO</name>
<dbReference type="InterPro" id="IPR023214">
    <property type="entry name" value="HAD_sf"/>
</dbReference>
<dbReference type="SUPFAM" id="SSF56784">
    <property type="entry name" value="HAD-like"/>
    <property type="match status" value="1"/>
</dbReference>
<dbReference type="Pfam" id="PF12689">
    <property type="entry name" value="Acid_PPase"/>
    <property type="match status" value="1"/>
</dbReference>
<dbReference type="InterPro" id="IPR010036">
    <property type="entry name" value="MDP_1_eu_arc"/>
</dbReference>
<dbReference type="InterPro" id="IPR036412">
    <property type="entry name" value="HAD-like_sf"/>
</dbReference>
<dbReference type="NCBIfam" id="TIGR01681">
    <property type="entry name" value="HAD-SF-IIIC"/>
    <property type="match status" value="1"/>
</dbReference>
<dbReference type="GO" id="GO:0003993">
    <property type="term" value="F:acid phosphatase activity"/>
    <property type="evidence" value="ECO:0007669"/>
    <property type="project" value="TreeGrafter"/>
</dbReference>
<dbReference type="Gene3D" id="3.40.50.1000">
    <property type="entry name" value="HAD superfamily/HAD-like"/>
    <property type="match status" value="1"/>
</dbReference>
<dbReference type="Proteomes" id="UP001152797">
    <property type="component" value="Unassembled WGS sequence"/>
</dbReference>